<organism evidence="2 3">
    <name type="scientific">Ficus carica</name>
    <name type="common">Common fig</name>
    <dbReference type="NCBI Taxonomy" id="3494"/>
    <lineage>
        <taxon>Eukaryota</taxon>
        <taxon>Viridiplantae</taxon>
        <taxon>Streptophyta</taxon>
        <taxon>Embryophyta</taxon>
        <taxon>Tracheophyta</taxon>
        <taxon>Spermatophyta</taxon>
        <taxon>Magnoliopsida</taxon>
        <taxon>eudicotyledons</taxon>
        <taxon>Gunneridae</taxon>
        <taxon>Pentapetalae</taxon>
        <taxon>rosids</taxon>
        <taxon>fabids</taxon>
        <taxon>Rosales</taxon>
        <taxon>Moraceae</taxon>
        <taxon>Ficeae</taxon>
        <taxon>Ficus</taxon>
    </lineage>
</organism>
<accession>A0AA88E8L5</accession>
<dbReference type="Proteomes" id="UP001187192">
    <property type="component" value="Unassembled WGS sequence"/>
</dbReference>
<protein>
    <submittedName>
        <fullName evidence="2">Uncharacterized protein</fullName>
    </submittedName>
</protein>
<evidence type="ECO:0000256" key="1">
    <source>
        <dbReference type="SAM" id="MobiDB-lite"/>
    </source>
</evidence>
<name>A0AA88E8L5_FICCA</name>
<gene>
    <name evidence="2" type="ORF">TIFTF001_039105</name>
</gene>
<comment type="caution">
    <text evidence="2">The sequence shown here is derived from an EMBL/GenBank/DDBJ whole genome shotgun (WGS) entry which is preliminary data.</text>
</comment>
<feature type="region of interest" description="Disordered" evidence="1">
    <location>
        <begin position="117"/>
        <end position="137"/>
    </location>
</feature>
<sequence>MLAPKDPIIHGESVYMFPNGDSWKQRRNLGWFFIQFRYNHDYASQCCSFVYDETREVNIDGALKYENVYVLMDNKYGEFLTSDNGQIDSQGNKLPRTATVDFDKWGEIGEYIKAEEGRSDDANGPATASFSFHFHKE</sequence>
<dbReference type="EMBL" id="BTGU01001015">
    <property type="protein sequence ID" value="GMN70062.1"/>
    <property type="molecule type" value="Genomic_DNA"/>
</dbReference>
<evidence type="ECO:0000313" key="3">
    <source>
        <dbReference type="Proteomes" id="UP001187192"/>
    </source>
</evidence>
<evidence type="ECO:0000313" key="2">
    <source>
        <dbReference type="EMBL" id="GMN70062.1"/>
    </source>
</evidence>
<keyword evidence="3" id="KW-1185">Reference proteome</keyword>
<dbReference type="AlphaFoldDB" id="A0AA88E8L5"/>
<reference evidence="2" key="1">
    <citation type="submission" date="2023-07" db="EMBL/GenBank/DDBJ databases">
        <title>draft genome sequence of fig (Ficus carica).</title>
        <authorList>
            <person name="Takahashi T."/>
            <person name="Nishimura K."/>
        </authorList>
    </citation>
    <scope>NUCLEOTIDE SEQUENCE</scope>
</reference>
<proteinExistence type="predicted"/>